<keyword evidence="1" id="KW-1133">Transmembrane helix</keyword>
<dbReference type="GO" id="GO:0016747">
    <property type="term" value="F:acyltransferase activity, transferring groups other than amino-acyl groups"/>
    <property type="evidence" value="ECO:0007669"/>
    <property type="project" value="InterPro"/>
</dbReference>
<evidence type="ECO:0000256" key="1">
    <source>
        <dbReference type="SAM" id="Phobius"/>
    </source>
</evidence>
<feature type="transmembrane region" description="Helical" evidence="1">
    <location>
        <begin position="86"/>
        <end position="108"/>
    </location>
</feature>
<dbReference type="Pfam" id="PF01757">
    <property type="entry name" value="Acyl_transf_3"/>
    <property type="match status" value="1"/>
</dbReference>
<dbReference type="PROSITE" id="PS51257">
    <property type="entry name" value="PROKAR_LIPOPROTEIN"/>
    <property type="match status" value="1"/>
</dbReference>
<proteinExistence type="predicted"/>
<dbReference type="InterPro" id="IPR050623">
    <property type="entry name" value="Glucan_succinyl_AcylTrfase"/>
</dbReference>
<dbReference type="AlphaFoldDB" id="A0A1E3AT84"/>
<gene>
    <name evidence="3" type="primary">mdoC</name>
    <name evidence="3" type="ORF">BEH84_02045</name>
</gene>
<protein>
    <submittedName>
        <fullName evidence="3">Glucans biosynthesis protein C</fullName>
    </submittedName>
</protein>
<feature type="transmembrane region" description="Helical" evidence="1">
    <location>
        <begin position="12"/>
        <end position="33"/>
    </location>
</feature>
<dbReference type="PANTHER" id="PTHR36927:SF1">
    <property type="entry name" value="MDO-LIKE PROTEIN"/>
    <property type="match status" value="1"/>
</dbReference>
<dbReference type="RefSeq" id="WP_176726811.1">
    <property type="nucleotide sequence ID" value="NZ_DBFYTC010000046.1"/>
</dbReference>
<dbReference type="InterPro" id="IPR002656">
    <property type="entry name" value="Acyl_transf_3_dom"/>
</dbReference>
<accession>A0A1E3AT84</accession>
<keyword evidence="1" id="KW-0812">Transmembrane</keyword>
<evidence type="ECO:0000259" key="2">
    <source>
        <dbReference type="Pfam" id="PF01757"/>
    </source>
</evidence>
<reference evidence="3 4" key="1">
    <citation type="submission" date="2016-07" db="EMBL/GenBank/DDBJ databases">
        <title>Characterization of isolates of Eisenbergiella tayi derived from blood cultures, using whole genome sequencing.</title>
        <authorList>
            <person name="Burdz T."/>
            <person name="Wiebe D."/>
            <person name="Huynh C."/>
            <person name="Bernard K."/>
        </authorList>
    </citation>
    <scope>NUCLEOTIDE SEQUENCE [LARGE SCALE GENOMIC DNA]</scope>
    <source>
        <strain evidence="3 4">NML 120489</strain>
    </source>
</reference>
<feature type="transmembrane region" description="Helical" evidence="1">
    <location>
        <begin position="45"/>
        <end position="66"/>
    </location>
</feature>
<dbReference type="PANTHER" id="PTHR36927">
    <property type="entry name" value="BLR4337 PROTEIN"/>
    <property type="match status" value="1"/>
</dbReference>
<keyword evidence="1" id="KW-0472">Membrane</keyword>
<dbReference type="PATRIC" id="fig|1432052.3.peg.2251"/>
<feature type="domain" description="Acyltransferase 3" evidence="2">
    <location>
        <begin position="4"/>
        <end position="330"/>
    </location>
</feature>
<feature type="transmembrane region" description="Helical" evidence="1">
    <location>
        <begin position="163"/>
        <end position="181"/>
    </location>
</feature>
<evidence type="ECO:0000313" key="3">
    <source>
        <dbReference type="EMBL" id="ODM11436.1"/>
    </source>
</evidence>
<feature type="transmembrane region" description="Helical" evidence="1">
    <location>
        <begin position="128"/>
        <end position="151"/>
    </location>
</feature>
<comment type="caution">
    <text evidence="3">The sequence shown here is derived from an EMBL/GenBank/DDBJ whole genome shotgun (WGS) entry which is preliminary data.</text>
</comment>
<feature type="transmembrane region" description="Helical" evidence="1">
    <location>
        <begin position="316"/>
        <end position="337"/>
    </location>
</feature>
<dbReference type="Proteomes" id="UP000095003">
    <property type="component" value="Unassembled WGS sequence"/>
</dbReference>
<feature type="transmembrane region" description="Helical" evidence="1">
    <location>
        <begin position="220"/>
        <end position="241"/>
    </location>
</feature>
<organism evidence="3 4">
    <name type="scientific">Eisenbergiella tayi</name>
    <dbReference type="NCBI Taxonomy" id="1432052"/>
    <lineage>
        <taxon>Bacteria</taxon>
        <taxon>Bacillati</taxon>
        <taxon>Bacillota</taxon>
        <taxon>Clostridia</taxon>
        <taxon>Lachnospirales</taxon>
        <taxon>Lachnospiraceae</taxon>
        <taxon>Eisenbergiella</taxon>
    </lineage>
</organism>
<dbReference type="EMBL" id="MCGI01000002">
    <property type="protein sequence ID" value="ODM11436.1"/>
    <property type="molecule type" value="Genomic_DNA"/>
</dbReference>
<sequence>MRKNYLDNIRWTVIILVLVFHVVSIFSSCGAVMSINAPGIPALDTIGYLIYPWFMCLLFVVSGICARISLEKRNGRAFVRDRARRLLLPFLSYIVFIGPLDSGLSIRVNGIPEAFASLPEWVVFCIRAVQGMGPSWFLLQLFVLSACLAGIRKADKKGRLSALGEKCTLPILLLLYFPVLASAQILYIAYTFRVGLYLLLFLMGYYVFYHEKIMRQLQKYCLPLLGTGLAAGAAQTVFSWGIPYQMTVNNPVVMLYTWLMLLGLLGAAGRWFNFRSRFTSYMSSHSFGIYYFHYVPMIYAAWFLTDSFTLPYLWNYILVFLFSLSAALLLGMGFGRIPVLNSLFGLKTDKISRQKAGIKEQS</sequence>
<name>A0A1E3AT84_9FIRM</name>
<feature type="transmembrane region" description="Helical" evidence="1">
    <location>
        <begin position="253"/>
        <end position="272"/>
    </location>
</feature>
<feature type="transmembrane region" description="Helical" evidence="1">
    <location>
        <begin position="284"/>
        <end position="304"/>
    </location>
</feature>
<feature type="transmembrane region" description="Helical" evidence="1">
    <location>
        <begin position="187"/>
        <end position="208"/>
    </location>
</feature>
<evidence type="ECO:0000313" key="4">
    <source>
        <dbReference type="Proteomes" id="UP000095003"/>
    </source>
</evidence>